<organism evidence="1 2">
    <name type="scientific">Methylocaldum marinum</name>
    <dbReference type="NCBI Taxonomy" id="1432792"/>
    <lineage>
        <taxon>Bacteria</taxon>
        <taxon>Pseudomonadati</taxon>
        <taxon>Pseudomonadota</taxon>
        <taxon>Gammaproteobacteria</taxon>
        <taxon>Methylococcales</taxon>
        <taxon>Methylococcaceae</taxon>
        <taxon>Methylocaldum</taxon>
    </lineage>
</organism>
<sequence>MMTFIFILLLFAVSIMAAIFIGKRLPKTHVAASRIRLGAPSAQVWDIISDFKSYPTWRPGLTRVELGPEIDGLPTWYELCSPHSRVHFRVVESKPCSRLVTAIVGEDLPLAGTWIYELVEDGDGTVLTITERENIHSPLFRFFDRFVINYYGVMDVYLIALAINLGDSARPQHLSLKIDDSSLSA</sequence>
<protein>
    <recommendedName>
        <fullName evidence="3">Polyketide cyclase/dehydrase</fullName>
    </recommendedName>
</protein>
<dbReference type="InterPro" id="IPR019587">
    <property type="entry name" value="Polyketide_cyclase/dehydratase"/>
</dbReference>
<dbReference type="KEGG" id="mmai:sS8_3045"/>
<dbReference type="EMBL" id="AP017928">
    <property type="protein sequence ID" value="BBA34988.1"/>
    <property type="molecule type" value="Genomic_DNA"/>
</dbReference>
<dbReference type="AlphaFoldDB" id="A0A250KTK7"/>
<reference evidence="1 2" key="1">
    <citation type="submission" date="2016-12" db="EMBL/GenBank/DDBJ databases">
        <title>Genome sequencing of Methylocaldum marinum.</title>
        <authorList>
            <person name="Takeuchi M."/>
            <person name="Kamagata Y."/>
            <person name="Hiraoka S."/>
            <person name="Oshima K."/>
            <person name="Hattori M."/>
            <person name="Iwasaki W."/>
        </authorList>
    </citation>
    <scope>NUCLEOTIDE SEQUENCE [LARGE SCALE GENOMIC DNA]</scope>
    <source>
        <strain evidence="1 2">S8</strain>
    </source>
</reference>
<keyword evidence="2" id="KW-1185">Reference proteome</keyword>
<dbReference type="SUPFAM" id="SSF55961">
    <property type="entry name" value="Bet v1-like"/>
    <property type="match status" value="1"/>
</dbReference>
<dbReference type="RefSeq" id="WP_119630272.1">
    <property type="nucleotide sequence ID" value="NZ_AP017928.1"/>
</dbReference>
<gene>
    <name evidence="1" type="ORF">sS8_3045</name>
</gene>
<evidence type="ECO:0008006" key="3">
    <source>
        <dbReference type="Google" id="ProtNLM"/>
    </source>
</evidence>
<evidence type="ECO:0000313" key="2">
    <source>
        <dbReference type="Proteomes" id="UP000266313"/>
    </source>
</evidence>
<evidence type="ECO:0000313" key="1">
    <source>
        <dbReference type="EMBL" id="BBA34988.1"/>
    </source>
</evidence>
<accession>A0A250KTK7</accession>
<dbReference type="InterPro" id="IPR023393">
    <property type="entry name" value="START-like_dom_sf"/>
</dbReference>
<dbReference type="OrthoDB" id="9803476at2"/>
<dbReference type="Gene3D" id="3.30.530.20">
    <property type="match status" value="1"/>
</dbReference>
<dbReference type="Proteomes" id="UP000266313">
    <property type="component" value="Chromosome"/>
</dbReference>
<proteinExistence type="predicted"/>
<dbReference type="Pfam" id="PF10604">
    <property type="entry name" value="Polyketide_cyc2"/>
    <property type="match status" value="1"/>
</dbReference>
<name>A0A250KTK7_9GAMM</name>
<dbReference type="CDD" id="cd07812">
    <property type="entry name" value="SRPBCC"/>
    <property type="match status" value="1"/>
</dbReference>